<dbReference type="GO" id="GO:0050660">
    <property type="term" value="F:flavin adenine dinucleotide binding"/>
    <property type="evidence" value="ECO:0007669"/>
    <property type="project" value="InterPro"/>
</dbReference>
<evidence type="ECO:0000256" key="2">
    <source>
        <dbReference type="ARBA" id="ARBA00010139"/>
    </source>
</evidence>
<dbReference type="InterPro" id="IPR051209">
    <property type="entry name" value="FAD-bind_Monooxygenase_sf"/>
</dbReference>
<keyword evidence="3" id="KW-0285">Flavoprotein</keyword>
<dbReference type="GO" id="GO:0050661">
    <property type="term" value="F:NADP binding"/>
    <property type="evidence" value="ECO:0007669"/>
    <property type="project" value="InterPro"/>
</dbReference>
<sequence>MAKPLRCNIIGAGNIERKDAHWHHAAFKFQEAFGDSVEIKVFEKNSDVGGTWFENRYPGCACDVPSHIYQFSFAPNPYWSKFYASSAEIQSYLKAVTLHYRLDRFIAFNSRVEKAAWDDRRCLWTLTVGGCEYESEVLVNASGILNNPKFPDFAGLEAFSGEIIHTAAWDDQVVVTGKRLAVVGAGASAIQVLPALQKDAQHIDIYIRTPSWITPPSGASFSNEHNHTYTADEKAQFAEDDNYSLRIRKEMEASFNAMFGAFLKGSKKQQEMRSRIEMRMKELIRDADLQQKLIPTFEAGCRRLNPGERYLEALQQDNVTPVFESIQMVTTDGIQDSSGKIRPADVLIAATGFDTSFRPRFPIIGRGGQDLRELWKDEPASYCGLAVAGFPNYLIFLGPNTPISNGSLMGILEGTADFFVRLIRKMRVQQASSFDIRQSVQNDFNNHTQSVMKDLVWTGGCRSWFKNSHGRVTAVWPGSGLHYREFLEADRWEDFEWRYDGNRFAHWGLGFSHRERGELPDLSYWIKPHPNLPLEALQRVAAPQNSTMEGQPHSGLKGKSELEPPKYHVDVREPSNVEERIYPTRWDEDWKVADEPRIDFLSSATAFSV</sequence>
<keyword evidence="4" id="KW-0274">FAD</keyword>
<dbReference type="Gene3D" id="3.50.50.60">
    <property type="entry name" value="FAD/NAD(P)-binding domain"/>
    <property type="match status" value="2"/>
</dbReference>
<proteinExistence type="inferred from homology"/>
<dbReference type="SUPFAM" id="SSF51905">
    <property type="entry name" value="FAD/NAD(P)-binding domain"/>
    <property type="match status" value="3"/>
</dbReference>
<organism evidence="6 7">
    <name type="scientific">Cladophialophora carrionii</name>
    <dbReference type="NCBI Taxonomy" id="86049"/>
    <lineage>
        <taxon>Eukaryota</taxon>
        <taxon>Fungi</taxon>
        <taxon>Dikarya</taxon>
        <taxon>Ascomycota</taxon>
        <taxon>Pezizomycotina</taxon>
        <taxon>Eurotiomycetes</taxon>
        <taxon>Chaetothyriomycetidae</taxon>
        <taxon>Chaetothyriales</taxon>
        <taxon>Herpotrichiellaceae</taxon>
        <taxon>Cladophialophora</taxon>
    </lineage>
</organism>
<dbReference type="Pfam" id="PF00743">
    <property type="entry name" value="FMO-like"/>
    <property type="match status" value="1"/>
</dbReference>
<dbReference type="Proteomes" id="UP000094526">
    <property type="component" value="Unassembled WGS sequence"/>
</dbReference>
<dbReference type="GO" id="GO:0004499">
    <property type="term" value="F:N,N-dimethylaniline monooxygenase activity"/>
    <property type="evidence" value="ECO:0007669"/>
    <property type="project" value="InterPro"/>
</dbReference>
<dbReference type="OrthoDB" id="74360at2759"/>
<dbReference type="AlphaFoldDB" id="A0A1C1CKP5"/>
<comment type="caution">
    <text evidence="6">The sequence shown here is derived from an EMBL/GenBank/DDBJ whole genome shotgun (WGS) entry which is preliminary data.</text>
</comment>
<dbReference type="InterPro" id="IPR036188">
    <property type="entry name" value="FAD/NAD-bd_sf"/>
</dbReference>
<dbReference type="PANTHER" id="PTHR42877:SF1">
    <property type="entry name" value="FAD-BINDING MONOOXYGENASE STCW"/>
    <property type="match status" value="1"/>
</dbReference>
<dbReference type="STRING" id="86049.A0A1C1CKP5"/>
<keyword evidence="5" id="KW-0560">Oxidoreductase</keyword>
<dbReference type="InterPro" id="IPR020946">
    <property type="entry name" value="Flavin_mOase-like"/>
</dbReference>
<dbReference type="eggNOG" id="KOG1399">
    <property type="taxonomic scope" value="Eukaryota"/>
</dbReference>
<evidence type="ECO:0000256" key="5">
    <source>
        <dbReference type="ARBA" id="ARBA00023002"/>
    </source>
</evidence>
<keyword evidence="6" id="KW-0503">Monooxygenase</keyword>
<name>A0A1C1CKP5_9EURO</name>
<keyword evidence="7" id="KW-1185">Reference proteome</keyword>
<comment type="cofactor">
    <cofactor evidence="1">
        <name>FAD</name>
        <dbReference type="ChEBI" id="CHEBI:57692"/>
    </cofactor>
</comment>
<evidence type="ECO:0000313" key="6">
    <source>
        <dbReference type="EMBL" id="OCT49059.1"/>
    </source>
</evidence>
<dbReference type="PANTHER" id="PTHR42877">
    <property type="entry name" value="L-ORNITHINE N(5)-MONOOXYGENASE-RELATED"/>
    <property type="match status" value="1"/>
</dbReference>
<reference evidence="7" key="1">
    <citation type="submission" date="2015-07" db="EMBL/GenBank/DDBJ databases">
        <authorList>
            <person name="Teixeira M.M."/>
            <person name="Souza R.C."/>
            <person name="Almeida L.G."/>
            <person name="Vicente V.A."/>
            <person name="de Hoog S."/>
            <person name="Bocca A.L."/>
            <person name="de Almeida S.R."/>
            <person name="Vasconcelos A.T."/>
            <person name="Felipe M.S."/>
        </authorList>
    </citation>
    <scope>NUCLEOTIDE SEQUENCE [LARGE SCALE GENOMIC DNA]</scope>
    <source>
        <strain evidence="7">KSF</strain>
    </source>
</reference>
<evidence type="ECO:0000256" key="4">
    <source>
        <dbReference type="ARBA" id="ARBA00022827"/>
    </source>
</evidence>
<dbReference type="VEuPathDB" id="FungiDB:G647_02861"/>
<evidence type="ECO:0000313" key="7">
    <source>
        <dbReference type="Proteomes" id="UP000094526"/>
    </source>
</evidence>
<dbReference type="EMBL" id="LGRB01000011">
    <property type="protein sequence ID" value="OCT49059.1"/>
    <property type="molecule type" value="Genomic_DNA"/>
</dbReference>
<accession>A0A1C1CKP5</accession>
<dbReference type="VEuPathDB" id="FungiDB:CLCR_04660"/>
<comment type="similarity">
    <text evidence="2">Belongs to the FAD-binding monooxygenase family.</text>
</comment>
<protein>
    <submittedName>
        <fullName evidence="6">Putative sterigmatocystin biosynthesis monooxygenase stcW</fullName>
    </submittedName>
</protein>
<evidence type="ECO:0000256" key="1">
    <source>
        <dbReference type="ARBA" id="ARBA00001974"/>
    </source>
</evidence>
<gene>
    <name evidence="6" type="primary">stcW</name>
    <name evidence="6" type="ORF">CLCR_04660</name>
</gene>
<evidence type="ECO:0000256" key="3">
    <source>
        <dbReference type="ARBA" id="ARBA00022630"/>
    </source>
</evidence>